<sequence>MTFDPIAADLAVRAARATAGSARPDAPVVPDPEPRAPRAAGTRLRVAATLHGLARWVEPAPRCLPG</sequence>
<keyword evidence="3" id="KW-1185">Reference proteome</keyword>
<protein>
    <submittedName>
        <fullName evidence="2">Uncharacterized protein</fullName>
    </submittedName>
</protein>
<gene>
    <name evidence="2" type="ORF">GON03_12795</name>
</gene>
<dbReference type="RefSeq" id="WP_157342899.1">
    <property type="nucleotide sequence ID" value="NZ_WSEK01000004.1"/>
</dbReference>
<feature type="compositionally biased region" description="Low complexity" evidence="1">
    <location>
        <begin position="17"/>
        <end position="26"/>
    </location>
</feature>
<dbReference type="EMBL" id="WSEK01000004">
    <property type="protein sequence ID" value="MVQ50060.1"/>
    <property type="molecule type" value="Genomic_DNA"/>
</dbReference>
<comment type="caution">
    <text evidence="2">The sequence shown here is derived from an EMBL/GenBank/DDBJ whole genome shotgun (WGS) entry which is preliminary data.</text>
</comment>
<evidence type="ECO:0000313" key="3">
    <source>
        <dbReference type="Proteomes" id="UP000473525"/>
    </source>
</evidence>
<evidence type="ECO:0000313" key="2">
    <source>
        <dbReference type="EMBL" id="MVQ50060.1"/>
    </source>
</evidence>
<proteinExistence type="predicted"/>
<name>A0A6L6XS93_9ACTN</name>
<reference evidence="2 3" key="1">
    <citation type="submission" date="2019-12" db="EMBL/GenBank/DDBJ databases">
        <authorList>
            <person name="Huq M.A."/>
        </authorList>
    </citation>
    <scope>NUCLEOTIDE SEQUENCE [LARGE SCALE GENOMIC DNA]</scope>
    <source>
        <strain evidence="2 3">MAH-18</strain>
    </source>
</reference>
<feature type="region of interest" description="Disordered" evidence="1">
    <location>
        <begin position="17"/>
        <end position="38"/>
    </location>
</feature>
<accession>A0A6L6XS93</accession>
<organism evidence="2 3">
    <name type="scientific">Nocardioides agri</name>
    <dbReference type="NCBI Taxonomy" id="2682843"/>
    <lineage>
        <taxon>Bacteria</taxon>
        <taxon>Bacillati</taxon>
        <taxon>Actinomycetota</taxon>
        <taxon>Actinomycetes</taxon>
        <taxon>Propionibacteriales</taxon>
        <taxon>Nocardioidaceae</taxon>
        <taxon>Nocardioides</taxon>
    </lineage>
</organism>
<dbReference type="AlphaFoldDB" id="A0A6L6XS93"/>
<evidence type="ECO:0000256" key="1">
    <source>
        <dbReference type="SAM" id="MobiDB-lite"/>
    </source>
</evidence>
<dbReference type="Proteomes" id="UP000473525">
    <property type="component" value="Unassembled WGS sequence"/>
</dbReference>